<protein>
    <submittedName>
        <fullName evidence="2">Ovule protein</fullName>
    </submittedName>
</protein>
<keyword evidence="1" id="KW-1133">Transmembrane helix</keyword>
<name>A0A5K3G1Y4_MESCO</name>
<dbReference type="AlphaFoldDB" id="A0A5K3G1Y4"/>
<proteinExistence type="predicted"/>
<feature type="transmembrane region" description="Helical" evidence="1">
    <location>
        <begin position="30"/>
        <end position="49"/>
    </location>
</feature>
<accession>A0A5K3G1Y4</accession>
<organism evidence="2">
    <name type="scientific">Mesocestoides corti</name>
    <name type="common">Flatworm</name>
    <dbReference type="NCBI Taxonomy" id="53468"/>
    <lineage>
        <taxon>Eukaryota</taxon>
        <taxon>Metazoa</taxon>
        <taxon>Spiralia</taxon>
        <taxon>Lophotrochozoa</taxon>
        <taxon>Platyhelminthes</taxon>
        <taxon>Cestoda</taxon>
        <taxon>Eucestoda</taxon>
        <taxon>Cyclophyllidea</taxon>
        <taxon>Mesocestoididae</taxon>
        <taxon>Mesocestoides</taxon>
    </lineage>
</organism>
<evidence type="ECO:0000256" key="1">
    <source>
        <dbReference type="SAM" id="Phobius"/>
    </source>
</evidence>
<keyword evidence="1" id="KW-0472">Membrane</keyword>
<dbReference type="WBParaSite" id="MCU_014155-RA">
    <property type="protein sequence ID" value="MCU_014155-RA"/>
    <property type="gene ID" value="MCU_014155"/>
</dbReference>
<reference evidence="2" key="1">
    <citation type="submission" date="2019-11" db="UniProtKB">
        <authorList>
            <consortium name="WormBaseParasite"/>
        </authorList>
    </citation>
    <scope>IDENTIFICATION</scope>
</reference>
<evidence type="ECO:0000313" key="2">
    <source>
        <dbReference type="WBParaSite" id="MCU_014155-RA"/>
    </source>
</evidence>
<feature type="transmembrane region" description="Helical" evidence="1">
    <location>
        <begin position="55"/>
        <end position="76"/>
    </location>
</feature>
<sequence length="78" mass="9202">MWFCMTRCRCKISKSHFHWFKSVFKYVIELKLLVLWPFLPLALLGLRIYGCPATLVFVLVCLYLGLLAVLMMMKVLML</sequence>
<keyword evidence="1" id="KW-0812">Transmembrane</keyword>